<evidence type="ECO:0000313" key="2">
    <source>
        <dbReference type="EMBL" id="CAF4432548.1"/>
    </source>
</evidence>
<sequence>DDAKQSQFLALAIVYFASVLMVSRYRDIIETNQVPLSRTTSFMSATSSVRNGRNF</sequence>
<evidence type="ECO:0000313" key="3">
    <source>
        <dbReference type="Proteomes" id="UP000663844"/>
    </source>
</evidence>
<evidence type="ECO:0000256" key="1">
    <source>
        <dbReference type="SAM" id="Phobius"/>
    </source>
</evidence>
<name>A0A820RA24_9BILA</name>
<keyword evidence="1" id="KW-0812">Transmembrane</keyword>
<keyword evidence="1" id="KW-1133">Transmembrane helix</keyword>
<organism evidence="2 3">
    <name type="scientific">Adineta steineri</name>
    <dbReference type="NCBI Taxonomy" id="433720"/>
    <lineage>
        <taxon>Eukaryota</taxon>
        <taxon>Metazoa</taxon>
        <taxon>Spiralia</taxon>
        <taxon>Gnathifera</taxon>
        <taxon>Rotifera</taxon>
        <taxon>Eurotatoria</taxon>
        <taxon>Bdelloidea</taxon>
        <taxon>Adinetida</taxon>
        <taxon>Adinetidae</taxon>
        <taxon>Adineta</taxon>
    </lineage>
</organism>
<protein>
    <submittedName>
        <fullName evidence="2">Uncharacterized protein</fullName>
    </submittedName>
</protein>
<dbReference type="EMBL" id="CAJOAZ010030382">
    <property type="protein sequence ID" value="CAF4432548.1"/>
    <property type="molecule type" value="Genomic_DNA"/>
</dbReference>
<accession>A0A820RA24</accession>
<keyword evidence="1" id="KW-0472">Membrane</keyword>
<reference evidence="2" key="1">
    <citation type="submission" date="2021-02" db="EMBL/GenBank/DDBJ databases">
        <authorList>
            <person name="Nowell W R."/>
        </authorList>
    </citation>
    <scope>NUCLEOTIDE SEQUENCE</scope>
</reference>
<feature type="non-terminal residue" evidence="2">
    <location>
        <position position="1"/>
    </location>
</feature>
<proteinExistence type="predicted"/>
<comment type="caution">
    <text evidence="2">The sequence shown here is derived from an EMBL/GenBank/DDBJ whole genome shotgun (WGS) entry which is preliminary data.</text>
</comment>
<dbReference type="AlphaFoldDB" id="A0A820RA24"/>
<dbReference type="Proteomes" id="UP000663844">
    <property type="component" value="Unassembled WGS sequence"/>
</dbReference>
<feature type="transmembrane region" description="Helical" evidence="1">
    <location>
        <begin position="6"/>
        <end position="23"/>
    </location>
</feature>
<gene>
    <name evidence="2" type="ORF">OXD698_LOCUS53320</name>
</gene>